<dbReference type="AlphaFoldDB" id="C7M3B1"/>
<dbReference type="PANTHER" id="PTHR31250">
    <property type="entry name" value="IQ DOMAIN-CONTAINING PROTEIN IQM3"/>
    <property type="match status" value="1"/>
</dbReference>
<dbReference type="STRING" id="525909.Afer_0544"/>
<evidence type="ECO:0000256" key="3">
    <source>
        <dbReference type="SAM" id="MobiDB-lite"/>
    </source>
</evidence>
<accession>C7M3B1</accession>
<sequence>MLTVDQATSQTKGNQARPTRSVPRVLRFAPPSVLTPDELVRLQRSVGNEAVEQLLTQRLDALAHKKPIDFTAPVTVVVDDGVPDVTKGQSSPEPDPYAKTPGTVGTGTELQGPGNAPVGPTSPWSQGNRPFGPRTTPLIGQRDSKSPDPYANSKSPSPVSGPASNSWQWGFRSHVPAKLSVLGSGRRSDPYARSPGSLPAPTTAPMAQGPSVTQALEVTGSGSGARVPKSLKTTQGYLKLKSRRSEFENEFTSVSESMKRVMKFVESGLQRGEFPDTTVEGVLMHAFGWTEDDCKKYGKFLKDPTKQYKKEETPVVTAVQPNERYQYELHFGSTITRGTSTTPYDTTAERSQFLGSGYAIYVMDQQGKFYAGNQKVGLFHHSSLIGGGQVAGAGELQVKNGELKFLSNESGHYRPGIEQCLQVLEELRSQRIDLSKVEFKFVSSWDEPKIWNAEQLWNVLSHSQVPS</sequence>
<dbReference type="Proteomes" id="UP000000771">
    <property type="component" value="Chromosome"/>
</dbReference>
<reference evidence="4 5" key="1">
    <citation type="journal article" date="2009" name="Stand. Genomic Sci.">
        <title>Complete genome sequence of Acidimicrobium ferrooxidans type strain (ICP).</title>
        <authorList>
            <person name="Clum A."/>
            <person name="Nolan M."/>
            <person name="Lang E."/>
            <person name="Glavina Del Rio T."/>
            <person name="Tice H."/>
            <person name="Copeland A."/>
            <person name="Cheng J.F."/>
            <person name="Lucas S."/>
            <person name="Chen F."/>
            <person name="Bruce D."/>
            <person name="Goodwin L."/>
            <person name="Pitluck S."/>
            <person name="Ivanova N."/>
            <person name="Mavrommatis K."/>
            <person name="Mikhailova N."/>
            <person name="Pati A."/>
            <person name="Chen A."/>
            <person name="Palaniappan K."/>
            <person name="Goker M."/>
            <person name="Spring S."/>
            <person name="Land M."/>
            <person name="Hauser L."/>
            <person name="Chang Y.J."/>
            <person name="Jeffries C.C."/>
            <person name="Chain P."/>
            <person name="Bristow J."/>
            <person name="Eisen J.A."/>
            <person name="Markowitz V."/>
            <person name="Hugenholtz P."/>
            <person name="Kyrpides N.C."/>
            <person name="Klenk H.P."/>
            <person name="Lapidus A."/>
        </authorList>
    </citation>
    <scope>NUCLEOTIDE SEQUENCE [LARGE SCALE GENOMIC DNA]</scope>
    <source>
        <strain evidence="5">DSM 10331 / JCM 15462 / NBRC 103882 / ICP</strain>
    </source>
</reference>
<keyword evidence="2" id="KW-0963">Cytoplasm</keyword>
<feature type="region of interest" description="Disordered" evidence="3">
    <location>
        <begin position="1"/>
        <end position="23"/>
    </location>
</feature>
<protein>
    <submittedName>
        <fullName evidence="4">Uncharacterized protein</fullName>
    </submittedName>
</protein>
<dbReference type="KEGG" id="afo:Afer_0544"/>
<dbReference type="OrthoDB" id="2677932at2"/>
<feature type="region of interest" description="Disordered" evidence="3">
    <location>
        <begin position="182"/>
        <end position="208"/>
    </location>
</feature>
<dbReference type="EMBL" id="CP001631">
    <property type="protein sequence ID" value="ACU53505.1"/>
    <property type="molecule type" value="Genomic_DNA"/>
</dbReference>
<dbReference type="GO" id="GO:0005737">
    <property type="term" value="C:cytoplasm"/>
    <property type="evidence" value="ECO:0007669"/>
    <property type="project" value="UniProtKB-SubCell"/>
</dbReference>
<dbReference type="HOGENOM" id="CLU_584795_0_0_11"/>
<feature type="compositionally biased region" description="Polar residues" evidence="3">
    <location>
        <begin position="1"/>
        <end position="18"/>
    </location>
</feature>
<evidence type="ECO:0000313" key="5">
    <source>
        <dbReference type="Proteomes" id="UP000000771"/>
    </source>
</evidence>
<dbReference type="RefSeq" id="WP_015798000.1">
    <property type="nucleotide sequence ID" value="NC_013124.1"/>
</dbReference>
<feature type="compositionally biased region" description="Polar residues" evidence="3">
    <location>
        <begin position="152"/>
        <end position="168"/>
    </location>
</feature>
<keyword evidence="5" id="KW-1185">Reference proteome</keyword>
<dbReference type="eggNOG" id="COG3827">
    <property type="taxonomic scope" value="Bacteria"/>
</dbReference>
<dbReference type="InterPro" id="IPR044159">
    <property type="entry name" value="IQM"/>
</dbReference>
<organism evidence="4 5">
    <name type="scientific">Acidimicrobium ferrooxidans (strain DSM 10331 / JCM 15462 / NBRC 103882 / ICP)</name>
    <dbReference type="NCBI Taxonomy" id="525909"/>
    <lineage>
        <taxon>Bacteria</taxon>
        <taxon>Bacillati</taxon>
        <taxon>Actinomycetota</taxon>
        <taxon>Acidimicrobiia</taxon>
        <taxon>Acidimicrobiales</taxon>
        <taxon>Acidimicrobiaceae</taxon>
        <taxon>Acidimicrobium</taxon>
    </lineage>
</organism>
<dbReference type="PANTHER" id="PTHR31250:SF27">
    <property type="entry name" value="IQ DOMAIN-CONTAINING PROTEIN IQM5"/>
    <property type="match status" value="1"/>
</dbReference>
<evidence type="ECO:0000256" key="2">
    <source>
        <dbReference type="ARBA" id="ARBA00022490"/>
    </source>
</evidence>
<name>C7M3B1_ACIFD</name>
<comment type="subcellular location">
    <subcellularLocation>
        <location evidence="1">Cytoplasm</location>
    </subcellularLocation>
</comment>
<evidence type="ECO:0000256" key="1">
    <source>
        <dbReference type="ARBA" id="ARBA00004496"/>
    </source>
</evidence>
<evidence type="ECO:0000313" key="4">
    <source>
        <dbReference type="EMBL" id="ACU53505.1"/>
    </source>
</evidence>
<feature type="region of interest" description="Disordered" evidence="3">
    <location>
        <begin position="83"/>
        <end position="168"/>
    </location>
</feature>
<proteinExistence type="predicted"/>
<gene>
    <name evidence="4" type="ordered locus">Afer_0544</name>
</gene>